<evidence type="ECO:0000313" key="1">
    <source>
        <dbReference type="EMBL" id="MPN24006.1"/>
    </source>
</evidence>
<sequence>MEVARLAGLPGELTENAMKMLRHLNRNETSILEEKNGNGKEMEGPSENQKKILQRLRKTDVNALTPLEALNMLSIFAEELRDEQD</sequence>
<reference evidence="1" key="1">
    <citation type="submission" date="2019-08" db="EMBL/GenBank/DDBJ databases">
        <authorList>
            <person name="Kucharzyk K."/>
            <person name="Murdoch R.W."/>
            <person name="Higgins S."/>
            <person name="Loffler F."/>
        </authorList>
    </citation>
    <scope>NUCLEOTIDE SEQUENCE</scope>
</reference>
<protein>
    <submittedName>
        <fullName evidence="1">DNA mismatch repair protein MutS</fullName>
    </submittedName>
</protein>
<name>A0A645GCZ1_9ZZZZ</name>
<dbReference type="EMBL" id="VSSQ01072685">
    <property type="protein sequence ID" value="MPN24006.1"/>
    <property type="molecule type" value="Genomic_DNA"/>
</dbReference>
<comment type="caution">
    <text evidence="1">The sequence shown here is derived from an EMBL/GenBank/DDBJ whole genome shotgun (WGS) entry which is preliminary data.</text>
</comment>
<organism evidence="1">
    <name type="scientific">bioreactor metagenome</name>
    <dbReference type="NCBI Taxonomy" id="1076179"/>
    <lineage>
        <taxon>unclassified sequences</taxon>
        <taxon>metagenomes</taxon>
        <taxon>ecological metagenomes</taxon>
    </lineage>
</organism>
<accession>A0A645GCZ1</accession>
<dbReference type="AlphaFoldDB" id="A0A645GCZ1"/>
<gene>
    <name evidence="1" type="primary">mutS_58</name>
    <name evidence="1" type="ORF">SDC9_171399</name>
</gene>
<proteinExistence type="predicted"/>